<dbReference type="InterPro" id="IPR002018">
    <property type="entry name" value="CarbesteraseB"/>
</dbReference>
<evidence type="ECO:0000313" key="8">
    <source>
        <dbReference type="EMBL" id="CAF0719879.1"/>
    </source>
</evidence>
<evidence type="ECO:0000256" key="4">
    <source>
        <dbReference type="ARBA" id="ARBA00023157"/>
    </source>
</evidence>
<feature type="active site" description="Charge relay system" evidence="5">
    <location>
        <position position="544"/>
    </location>
</feature>
<dbReference type="PROSITE" id="PS00122">
    <property type="entry name" value="CARBOXYLESTERASE_B_1"/>
    <property type="match status" value="1"/>
</dbReference>
<evidence type="ECO:0000256" key="1">
    <source>
        <dbReference type="ARBA" id="ARBA00005964"/>
    </source>
</evidence>
<dbReference type="Gene3D" id="3.40.50.1820">
    <property type="entry name" value="alpha/beta hydrolase"/>
    <property type="match status" value="1"/>
</dbReference>
<comment type="caution">
    <text evidence="8">The sequence shown here is derived from an EMBL/GenBank/DDBJ whole genome shotgun (WGS) entry which is preliminary data.</text>
</comment>
<dbReference type="Pfam" id="PF00135">
    <property type="entry name" value="COesterase"/>
    <property type="match status" value="1"/>
</dbReference>
<dbReference type="PROSITE" id="PS00941">
    <property type="entry name" value="CARBOXYLESTERASE_B_2"/>
    <property type="match status" value="1"/>
</dbReference>
<feature type="domain" description="Carboxylesterase type B" evidence="7">
    <location>
        <begin position="115"/>
        <end position="629"/>
    </location>
</feature>
<evidence type="ECO:0000256" key="3">
    <source>
        <dbReference type="ARBA" id="ARBA00022801"/>
    </source>
</evidence>
<dbReference type="InterPro" id="IPR050654">
    <property type="entry name" value="AChE-related_enzymes"/>
</dbReference>
<dbReference type="PRINTS" id="PR00878">
    <property type="entry name" value="CHOLNESTRASE"/>
</dbReference>
<dbReference type="GO" id="GO:0005615">
    <property type="term" value="C:extracellular space"/>
    <property type="evidence" value="ECO:0007669"/>
    <property type="project" value="TreeGrafter"/>
</dbReference>
<name>A0A813M829_9BILA</name>
<sequence length="749" mass="86554">MTNFLFFLLLFYLSLVKNCFNFHIPQSSYDTKIQSQNDLLLNVNITQPKNDINYSNDDHLAIHKHHNRNHNSKPNKPLPKNDELLVNTQNGMIRGKAFYLDHHLPKSARSRNYPYGKKKYRVNGWLGIPYAEKPINDLRFKRPVPVKNWDNVINATELPNSCFQLHDTVITGFDGVEIWNANTNISEDCLYLNIWTPYPKPKKSAVMVWIYGGGFSSGTSTLKIYDPKIIVAETQLIVVSIQYRLSIFGFLYMNHESAPGNQGLLDQNLALKWIQNNIQYFGGDSDKITIFGESAGSVSVSLHLLSPLSSNLFHNAIMESGTAIADWAILNHEDSMKRYTGILNSLGCSGTSEEMIECAKKVDARTAIEKSDEYFYSKATHGVAQFTFLPVVDKYFLEEEPINLLNRGKFKKCPVLLGGNKDEGNWLFVYAFPEYRNLTVRPNFDYEIFKDFITSLYYFYPQFPETSSKAILNAILYRYSNWDNVHNDKKNFENLDDAAGDFHFLCPTIDFANIYAMNQMDVYFYHYTQRSSRHYWPEWLGVMHGDEISFVFGEPLCPEKNFTQSEKVLARKILKYWSNFARYSNPNGPSNPDEFYNENIIFSDDKSSSPKNKIDSNNNNNNTLTQTLMQPIEHWPKYEIQVNPNDDRQRAYITLNSEKIEVGYNLRAEYCAFWGSFLPNLILGEARSFDKLISVEEKLGVSQSFENLFLCGTLKVLNQIDDNRFLIDDNQLSNRFLISHPIIKDKMTW</sequence>
<comment type="similarity">
    <text evidence="1">Belongs to the type-B carboxylesterase/lipase family.</text>
</comment>
<keyword evidence="4" id="KW-1015">Disulfide bond</keyword>
<dbReference type="InterPro" id="IPR019826">
    <property type="entry name" value="Carboxylesterase_B_AS"/>
</dbReference>
<organism evidence="8 9">
    <name type="scientific">Brachionus calyciflorus</name>
    <dbReference type="NCBI Taxonomy" id="104777"/>
    <lineage>
        <taxon>Eukaryota</taxon>
        <taxon>Metazoa</taxon>
        <taxon>Spiralia</taxon>
        <taxon>Gnathifera</taxon>
        <taxon>Rotifera</taxon>
        <taxon>Eurotatoria</taxon>
        <taxon>Monogononta</taxon>
        <taxon>Pseudotrocha</taxon>
        <taxon>Ploima</taxon>
        <taxon>Brachionidae</taxon>
        <taxon>Brachionus</taxon>
    </lineage>
</organism>
<evidence type="ECO:0000313" key="9">
    <source>
        <dbReference type="Proteomes" id="UP000663879"/>
    </source>
</evidence>
<dbReference type="OrthoDB" id="9000293at2759"/>
<dbReference type="InterPro" id="IPR029058">
    <property type="entry name" value="AB_hydrolase_fold"/>
</dbReference>
<reference evidence="8" key="1">
    <citation type="submission" date="2021-02" db="EMBL/GenBank/DDBJ databases">
        <authorList>
            <person name="Nowell W R."/>
        </authorList>
    </citation>
    <scope>NUCLEOTIDE SEQUENCE</scope>
    <source>
        <strain evidence="8">Ploen Becks lab</strain>
    </source>
</reference>
<keyword evidence="9" id="KW-1185">Reference proteome</keyword>
<dbReference type="GO" id="GO:0003990">
    <property type="term" value="F:acetylcholinesterase activity"/>
    <property type="evidence" value="ECO:0007669"/>
    <property type="project" value="TreeGrafter"/>
</dbReference>
<dbReference type="AlphaFoldDB" id="A0A813M829"/>
<feature type="active site" description="Charge relay system" evidence="5">
    <location>
        <position position="423"/>
    </location>
</feature>
<keyword evidence="3" id="KW-0378">Hydrolase</keyword>
<feature type="active site" description="Acyl-ester intermediate" evidence="5">
    <location>
        <position position="294"/>
    </location>
</feature>
<dbReference type="GO" id="GO:0006581">
    <property type="term" value="P:acetylcholine catabolic process"/>
    <property type="evidence" value="ECO:0007669"/>
    <property type="project" value="TreeGrafter"/>
</dbReference>
<dbReference type="InterPro" id="IPR019819">
    <property type="entry name" value="Carboxylesterase_B_CS"/>
</dbReference>
<dbReference type="SUPFAM" id="SSF53474">
    <property type="entry name" value="alpha/beta-Hydrolases"/>
    <property type="match status" value="1"/>
</dbReference>
<keyword evidence="6" id="KW-0732">Signal</keyword>
<gene>
    <name evidence="8" type="ORF">OXX778_LOCUS2072</name>
</gene>
<dbReference type="InterPro" id="IPR000997">
    <property type="entry name" value="Cholinesterase"/>
</dbReference>
<evidence type="ECO:0000259" key="7">
    <source>
        <dbReference type="Pfam" id="PF00135"/>
    </source>
</evidence>
<dbReference type="Proteomes" id="UP000663879">
    <property type="component" value="Unassembled WGS sequence"/>
</dbReference>
<dbReference type="GO" id="GO:0019695">
    <property type="term" value="P:choline metabolic process"/>
    <property type="evidence" value="ECO:0007669"/>
    <property type="project" value="TreeGrafter"/>
</dbReference>
<dbReference type="PANTHER" id="PTHR43918:SF12">
    <property type="entry name" value="ACETYLCHOLINESTERASE 1"/>
    <property type="match status" value="1"/>
</dbReference>
<evidence type="ECO:0000256" key="2">
    <source>
        <dbReference type="ARBA" id="ARBA00022487"/>
    </source>
</evidence>
<feature type="chain" id="PRO_5032319661" description="Carboxylesterase type B domain-containing protein" evidence="6">
    <location>
        <begin position="22"/>
        <end position="749"/>
    </location>
</feature>
<protein>
    <recommendedName>
        <fullName evidence="7">Carboxylesterase type B domain-containing protein</fullName>
    </recommendedName>
</protein>
<keyword evidence="2" id="KW-0719">Serine esterase</keyword>
<dbReference type="EMBL" id="CAJNOC010000151">
    <property type="protein sequence ID" value="CAF0719879.1"/>
    <property type="molecule type" value="Genomic_DNA"/>
</dbReference>
<accession>A0A813M829</accession>
<evidence type="ECO:0000256" key="5">
    <source>
        <dbReference type="PIRSR" id="PIRSR600997-1"/>
    </source>
</evidence>
<dbReference type="PANTHER" id="PTHR43918">
    <property type="entry name" value="ACETYLCHOLINESTERASE"/>
    <property type="match status" value="1"/>
</dbReference>
<dbReference type="GO" id="GO:0005886">
    <property type="term" value="C:plasma membrane"/>
    <property type="evidence" value="ECO:0007669"/>
    <property type="project" value="TreeGrafter"/>
</dbReference>
<proteinExistence type="inferred from homology"/>
<evidence type="ECO:0000256" key="6">
    <source>
        <dbReference type="SAM" id="SignalP"/>
    </source>
</evidence>
<feature type="signal peptide" evidence="6">
    <location>
        <begin position="1"/>
        <end position="21"/>
    </location>
</feature>